<keyword evidence="3" id="KW-1185">Reference proteome</keyword>
<dbReference type="PANTHER" id="PTHR39639:SF1">
    <property type="entry name" value="DUF262 DOMAIN-CONTAINING PROTEIN"/>
    <property type="match status" value="1"/>
</dbReference>
<dbReference type="InterPro" id="IPR004919">
    <property type="entry name" value="GmrSD_N"/>
</dbReference>
<reference evidence="2 3" key="1">
    <citation type="submission" date="2019-03" db="EMBL/GenBank/DDBJ databases">
        <title>Genomic Encyclopedia of Type Strains, Phase IV (KMG-IV): sequencing the most valuable type-strain genomes for metagenomic binning, comparative biology and taxonomic classification.</title>
        <authorList>
            <person name="Goeker M."/>
        </authorList>
    </citation>
    <scope>NUCLEOTIDE SEQUENCE [LARGE SCALE GENOMIC DNA]</scope>
    <source>
        <strain evidence="2 3">DSM 13328</strain>
    </source>
</reference>
<name>A0A484F5Q8_9EURY</name>
<sequence length="360" mass="42498">MNVLNRSSNNMKIAQFWEYYQLNKFNFEPPYQREGDVWSENKKSFLIDTILKNYPMPPIFLRQKIDDNGKTMYDVIDGKQRLTSIISFINGDISLPDNFSEDDFGSELLNGAKFADLDIDRLREWKKEFWRYEVTIEYIDSDEDEIIDNIFDRLNRNGEPLTGQELRKAKYNSAPFYEMVTQLSTTNFWKINLSHLKINRYDDVEFISELVFVILEDKIPKSGSKTRDKSRYIDDLYKKYCSDNYLTQTDIDKCISDFNSITNILKKLNLNYKTFKIDGVSHLYGLWCFSWVLFKTNNNNDYSLKLNDFFSELRSPSVPKKNKHVEEYSNSMQSQTKSKSSRLKRVNSILGYCGLSTIQE</sequence>
<feature type="domain" description="GmrSD restriction endonucleases N-terminal" evidence="1">
    <location>
        <begin position="27"/>
        <end position="171"/>
    </location>
</feature>
<dbReference type="Proteomes" id="UP000294855">
    <property type="component" value="Unassembled WGS sequence"/>
</dbReference>
<comment type="caution">
    <text evidence="2">The sequence shown here is derived from an EMBL/GenBank/DDBJ whole genome shotgun (WGS) entry which is preliminary data.</text>
</comment>
<accession>A0A484F5Q8</accession>
<proteinExistence type="predicted"/>
<dbReference type="RefSeq" id="WP_133517327.1">
    <property type="nucleotide sequence ID" value="NZ_JAHDUW010000002.1"/>
</dbReference>
<dbReference type="AlphaFoldDB" id="A0A484F5Q8"/>
<evidence type="ECO:0000313" key="3">
    <source>
        <dbReference type="Proteomes" id="UP000294855"/>
    </source>
</evidence>
<dbReference type="Pfam" id="PF03235">
    <property type="entry name" value="GmrSD_N"/>
    <property type="match status" value="1"/>
</dbReference>
<protein>
    <submittedName>
        <fullName evidence="2">Uncharacterized protein DUF262</fullName>
    </submittedName>
</protein>
<dbReference type="PANTHER" id="PTHR39639">
    <property type="entry name" value="CHROMOSOME 16, WHOLE GENOME SHOTGUN SEQUENCE"/>
    <property type="match status" value="1"/>
</dbReference>
<dbReference type="OrthoDB" id="146742at2157"/>
<gene>
    <name evidence="2" type="ORF">C7391_0869</name>
</gene>
<evidence type="ECO:0000259" key="1">
    <source>
        <dbReference type="Pfam" id="PF03235"/>
    </source>
</evidence>
<evidence type="ECO:0000313" key="2">
    <source>
        <dbReference type="EMBL" id="TDQ69535.1"/>
    </source>
</evidence>
<dbReference type="EMBL" id="SNYS01000007">
    <property type="protein sequence ID" value="TDQ69535.1"/>
    <property type="molecule type" value="Genomic_DNA"/>
</dbReference>
<organism evidence="2 3">
    <name type="scientific">Methanimicrococcus blatticola</name>
    <dbReference type="NCBI Taxonomy" id="91560"/>
    <lineage>
        <taxon>Archaea</taxon>
        <taxon>Methanobacteriati</taxon>
        <taxon>Methanobacteriota</taxon>
        <taxon>Stenosarchaea group</taxon>
        <taxon>Methanomicrobia</taxon>
        <taxon>Methanosarcinales</taxon>
        <taxon>Methanosarcinaceae</taxon>
        <taxon>Methanimicrococcus</taxon>
    </lineage>
</organism>